<proteinExistence type="predicted"/>
<sequence>MNETLNYQRAYPMMANNEFEQDDSWHQEIYKKYGYESRHKTPTYFGPYLLLQTLGEGEFAKVKAGVHVETEQDVSKVEEM</sequence>
<dbReference type="Gene3D" id="3.30.200.20">
    <property type="entry name" value="Phosphorylase Kinase, domain 1"/>
    <property type="match status" value="1"/>
</dbReference>
<accession>A0A9P6WYS3</accession>
<evidence type="ECO:0000313" key="2">
    <source>
        <dbReference type="Proteomes" id="UP000716291"/>
    </source>
</evidence>
<dbReference type="Proteomes" id="UP000716291">
    <property type="component" value="Unassembled WGS sequence"/>
</dbReference>
<organism evidence="1 2">
    <name type="scientific">Rhizopus oryzae</name>
    <name type="common">Mucormycosis agent</name>
    <name type="synonym">Rhizopus arrhizus var. delemar</name>
    <dbReference type="NCBI Taxonomy" id="64495"/>
    <lineage>
        <taxon>Eukaryota</taxon>
        <taxon>Fungi</taxon>
        <taxon>Fungi incertae sedis</taxon>
        <taxon>Mucoromycota</taxon>
        <taxon>Mucoromycotina</taxon>
        <taxon>Mucoromycetes</taxon>
        <taxon>Mucorales</taxon>
        <taxon>Mucorineae</taxon>
        <taxon>Rhizopodaceae</taxon>
        <taxon>Rhizopus</taxon>
    </lineage>
</organism>
<evidence type="ECO:0000313" key="1">
    <source>
        <dbReference type="EMBL" id="KAG1301626.1"/>
    </source>
</evidence>
<reference evidence="1" key="1">
    <citation type="journal article" date="2020" name="Microb. Genom.">
        <title>Genetic diversity of clinical and environmental Mucorales isolates obtained from an investigation of mucormycosis cases among solid organ transplant recipients.</title>
        <authorList>
            <person name="Nguyen M.H."/>
            <person name="Kaul D."/>
            <person name="Muto C."/>
            <person name="Cheng S.J."/>
            <person name="Richter R.A."/>
            <person name="Bruno V.M."/>
            <person name="Liu G."/>
            <person name="Beyhan S."/>
            <person name="Sundermann A.J."/>
            <person name="Mounaud S."/>
            <person name="Pasculle A.W."/>
            <person name="Nierman W.C."/>
            <person name="Driscoll E."/>
            <person name="Cumbie R."/>
            <person name="Clancy C.J."/>
            <person name="Dupont C.L."/>
        </authorList>
    </citation>
    <scope>NUCLEOTIDE SEQUENCE</scope>
    <source>
        <strain evidence="1">GL11</strain>
    </source>
</reference>
<gene>
    <name evidence="1" type="ORF">G6F64_011631</name>
</gene>
<protein>
    <submittedName>
        <fullName evidence="1">Uncharacterized protein</fullName>
    </submittedName>
</protein>
<keyword evidence="2" id="KW-1185">Reference proteome</keyword>
<dbReference type="SUPFAM" id="SSF56112">
    <property type="entry name" value="Protein kinase-like (PK-like)"/>
    <property type="match status" value="1"/>
</dbReference>
<comment type="caution">
    <text evidence="1">The sequence shown here is derived from an EMBL/GenBank/DDBJ whole genome shotgun (WGS) entry which is preliminary data.</text>
</comment>
<name>A0A9P6WYS3_RHIOR</name>
<dbReference type="AlphaFoldDB" id="A0A9P6WYS3"/>
<dbReference type="OrthoDB" id="193931at2759"/>
<dbReference type="InterPro" id="IPR011009">
    <property type="entry name" value="Kinase-like_dom_sf"/>
</dbReference>
<dbReference type="EMBL" id="JAANQT010002945">
    <property type="protein sequence ID" value="KAG1301626.1"/>
    <property type="molecule type" value="Genomic_DNA"/>
</dbReference>